<dbReference type="AlphaFoldDB" id="A0A0A8XWT2"/>
<proteinExistence type="predicted"/>
<name>A0A0A8XWT2_ARUDO</name>
<organism evidence="1">
    <name type="scientific">Arundo donax</name>
    <name type="common">Giant reed</name>
    <name type="synonym">Donax arundinaceus</name>
    <dbReference type="NCBI Taxonomy" id="35708"/>
    <lineage>
        <taxon>Eukaryota</taxon>
        <taxon>Viridiplantae</taxon>
        <taxon>Streptophyta</taxon>
        <taxon>Embryophyta</taxon>
        <taxon>Tracheophyta</taxon>
        <taxon>Spermatophyta</taxon>
        <taxon>Magnoliopsida</taxon>
        <taxon>Liliopsida</taxon>
        <taxon>Poales</taxon>
        <taxon>Poaceae</taxon>
        <taxon>PACMAD clade</taxon>
        <taxon>Arundinoideae</taxon>
        <taxon>Arundineae</taxon>
        <taxon>Arundo</taxon>
    </lineage>
</organism>
<accession>A0A0A8XWT2</accession>
<dbReference type="EMBL" id="GBRH01279426">
    <property type="protein sequence ID" value="JAD18469.1"/>
    <property type="molecule type" value="Transcribed_RNA"/>
</dbReference>
<reference evidence="1" key="2">
    <citation type="journal article" date="2015" name="Data Brief">
        <title>Shoot transcriptome of the giant reed, Arundo donax.</title>
        <authorList>
            <person name="Barrero R.A."/>
            <person name="Guerrero F.D."/>
            <person name="Moolhuijzen P."/>
            <person name="Goolsby J.A."/>
            <person name="Tidwell J."/>
            <person name="Bellgard S.E."/>
            <person name="Bellgard M.I."/>
        </authorList>
    </citation>
    <scope>NUCLEOTIDE SEQUENCE</scope>
    <source>
        <tissue evidence="1">Shoot tissue taken approximately 20 cm above the soil surface</tissue>
    </source>
</reference>
<protein>
    <submittedName>
        <fullName evidence="1">Uncharacterized protein</fullName>
    </submittedName>
</protein>
<evidence type="ECO:0000313" key="1">
    <source>
        <dbReference type="EMBL" id="JAD18469.1"/>
    </source>
</evidence>
<reference evidence="1" key="1">
    <citation type="submission" date="2014-09" db="EMBL/GenBank/DDBJ databases">
        <authorList>
            <person name="Magalhaes I.L.F."/>
            <person name="Oliveira U."/>
            <person name="Santos F.R."/>
            <person name="Vidigal T.H.D.A."/>
            <person name="Brescovit A.D."/>
            <person name="Santos A.J."/>
        </authorList>
    </citation>
    <scope>NUCLEOTIDE SEQUENCE</scope>
    <source>
        <tissue evidence="1">Shoot tissue taken approximately 20 cm above the soil surface</tissue>
    </source>
</reference>
<sequence length="42" mass="5003">MAESIVNTYKLQQNDRMLQGIVKDAFFFFLFKANTIWQNAFL</sequence>